<dbReference type="Pfam" id="PF10387">
    <property type="entry name" value="DUF2442"/>
    <property type="match status" value="1"/>
</dbReference>
<name>A0A2R4BKN2_THAAR</name>
<proteinExistence type="predicted"/>
<sequence length="81" mass="8830">MAKGLRFDDSMMWVELMDGRQLGVPLAYFPRLLDAAPQQRGDYVISGGGAGIHWDALDEDISVEGLLAGRGDLTARHRMAA</sequence>
<evidence type="ECO:0000313" key="2">
    <source>
        <dbReference type="Proteomes" id="UP000241885"/>
    </source>
</evidence>
<protein>
    <recommendedName>
        <fullName evidence="3">DUF2442 domain-containing protein</fullName>
    </recommendedName>
</protein>
<dbReference type="Gene3D" id="3.30.2020.40">
    <property type="entry name" value="Uncharacterised protein PF10387, DUF2442"/>
    <property type="match status" value="1"/>
</dbReference>
<dbReference type="InterPro" id="IPR018841">
    <property type="entry name" value="DUF2442"/>
</dbReference>
<evidence type="ECO:0008006" key="3">
    <source>
        <dbReference type="Google" id="ProtNLM"/>
    </source>
</evidence>
<gene>
    <name evidence="1" type="ORF">Tharo_0948</name>
</gene>
<dbReference type="KEGG" id="tak:Tharo_0948"/>
<dbReference type="Proteomes" id="UP000241885">
    <property type="component" value="Chromosome"/>
</dbReference>
<reference evidence="1 2" key="1">
    <citation type="submission" date="2018-03" db="EMBL/GenBank/DDBJ databases">
        <title>Complete genome sequence of Thauera aromatica, a model organism for studying aromatic compound degradation under denitrifying conditions.</title>
        <authorList>
            <person name="Lo H.-Y."/>
            <person name="Goris T."/>
            <person name="Boll M."/>
            <person name="Mueller J.A."/>
        </authorList>
    </citation>
    <scope>NUCLEOTIDE SEQUENCE [LARGE SCALE GENOMIC DNA]</scope>
    <source>
        <strain evidence="1 2">K172</strain>
    </source>
</reference>
<evidence type="ECO:0000313" key="1">
    <source>
        <dbReference type="EMBL" id="AVR87890.1"/>
    </source>
</evidence>
<keyword evidence="2" id="KW-1185">Reference proteome</keyword>
<dbReference type="EMBL" id="CP028339">
    <property type="protein sequence ID" value="AVR87890.1"/>
    <property type="molecule type" value="Genomic_DNA"/>
</dbReference>
<dbReference type="AlphaFoldDB" id="A0A2R4BKN2"/>
<organism evidence="1 2">
    <name type="scientific">Thauera aromatica K172</name>
    <dbReference type="NCBI Taxonomy" id="44139"/>
    <lineage>
        <taxon>Bacteria</taxon>
        <taxon>Pseudomonadati</taxon>
        <taxon>Pseudomonadota</taxon>
        <taxon>Betaproteobacteria</taxon>
        <taxon>Rhodocyclales</taxon>
        <taxon>Zoogloeaceae</taxon>
        <taxon>Thauera</taxon>
    </lineage>
</organism>
<accession>A0A2R4BKN2</accession>